<dbReference type="Gene3D" id="2.40.100.10">
    <property type="entry name" value="Cyclophilin-like"/>
    <property type="match status" value="1"/>
</dbReference>
<evidence type="ECO:0000313" key="5">
    <source>
        <dbReference type="EMBL" id="WPK10685.1"/>
    </source>
</evidence>
<name>A0ABZ0RV09_9BACI</name>
<dbReference type="InterPro" id="IPR003778">
    <property type="entry name" value="CT_A_B"/>
</dbReference>
<dbReference type="SUPFAM" id="SSF50891">
    <property type="entry name" value="Cyclophilin-like"/>
    <property type="match status" value="1"/>
</dbReference>
<organism evidence="5 6">
    <name type="scientific">Lysinibacillus louembei</name>
    <dbReference type="NCBI Taxonomy" id="1470088"/>
    <lineage>
        <taxon>Bacteria</taxon>
        <taxon>Bacillati</taxon>
        <taxon>Bacillota</taxon>
        <taxon>Bacilli</taxon>
        <taxon>Bacillales</taxon>
        <taxon>Bacillaceae</taxon>
        <taxon>Lysinibacillus</taxon>
    </lineage>
</organism>
<evidence type="ECO:0000256" key="2">
    <source>
        <dbReference type="ARBA" id="ARBA00022801"/>
    </source>
</evidence>
<dbReference type="PANTHER" id="PTHR43309">
    <property type="entry name" value="5-OXOPROLINASE SUBUNIT C"/>
    <property type="match status" value="1"/>
</dbReference>
<evidence type="ECO:0000313" key="6">
    <source>
        <dbReference type="Proteomes" id="UP001322664"/>
    </source>
</evidence>
<protein>
    <submittedName>
        <fullName evidence="5">Biotin-dependent carboxyltransferase family protein</fullName>
    </submittedName>
</protein>
<reference evidence="5 6" key="1">
    <citation type="submission" date="2023-09" db="EMBL/GenBank/DDBJ databases">
        <authorList>
            <person name="Page C.A."/>
            <person name="Perez-Diaz I.M."/>
        </authorList>
    </citation>
    <scope>NUCLEOTIDE SEQUENCE [LARGE SCALE GENOMIC DNA]</scope>
    <source>
        <strain evidence="5 6">Ll15</strain>
    </source>
</reference>
<dbReference type="Proteomes" id="UP001322664">
    <property type="component" value="Chromosome"/>
</dbReference>
<keyword evidence="1" id="KW-0547">Nucleotide-binding</keyword>
<keyword evidence="2" id="KW-0378">Hydrolase</keyword>
<keyword evidence="3" id="KW-0067">ATP-binding</keyword>
<dbReference type="SMART" id="SM00797">
    <property type="entry name" value="AHS2"/>
    <property type="match status" value="1"/>
</dbReference>
<dbReference type="InterPro" id="IPR052708">
    <property type="entry name" value="PxpC"/>
</dbReference>
<feature type="domain" description="Carboxyltransferase" evidence="4">
    <location>
        <begin position="24"/>
        <end position="304"/>
    </location>
</feature>
<evidence type="ECO:0000256" key="3">
    <source>
        <dbReference type="ARBA" id="ARBA00022840"/>
    </source>
</evidence>
<evidence type="ECO:0000259" key="4">
    <source>
        <dbReference type="SMART" id="SM00797"/>
    </source>
</evidence>
<keyword evidence="6" id="KW-1185">Reference proteome</keyword>
<dbReference type="NCBIfam" id="TIGR00724">
    <property type="entry name" value="urea_amlyse_rel"/>
    <property type="match status" value="1"/>
</dbReference>
<dbReference type="InterPro" id="IPR029000">
    <property type="entry name" value="Cyclophilin-like_dom_sf"/>
</dbReference>
<dbReference type="RefSeq" id="WP_319835873.1">
    <property type="nucleotide sequence ID" value="NZ_CP137624.1"/>
</dbReference>
<dbReference type="EMBL" id="CP137624">
    <property type="protein sequence ID" value="WPK10685.1"/>
    <property type="molecule type" value="Genomic_DNA"/>
</dbReference>
<dbReference type="Pfam" id="PF02626">
    <property type="entry name" value="CT_A_B"/>
    <property type="match status" value="1"/>
</dbReference>
<evidence type="ECO:0000256" key="1">
    <source>
        <dbReference type="ARBA" id="ARBA00022741"/>
    </source>
</evidence>
<proteinExistence type="predicted"/>
<accession>A0ABZ0RV09</accession>
<dbReference type="PANTHER" id="PTHR43309:SF5">
    <property type="entry name" value="5-OXOPROLINASE SUBUNIT C"/>
    <property type="match status" value="1"/>
</dbReference>
<sequence length="311" mass="34331">MTITVIKPGLFSTLQDGGRYASQQYGVIVSGAMDRLSYHIGQLLLQQENKAAIEITMIGPTLRFDVDTVIAITGANFLPLLNDKPCPMWRPVSVKAGSVLQCATATIGARGYIAVKHGLQVPGILGSRSTYLRAKIGGFHGRALQKGDVLPIRASDARRTNYFVKPEHFIEFSNDVTIRITEGTEWQAFTKESQEFFLSTAFQLSTDADRMGYRLQSDMCLTRSLQKDLISEAVTFGTIQVPPSGQPIVLMADCQTTGGYPKIAQVIQADLPKLAQLQPLAKIRFTTVSIEEAQNIYMRQQQQLALLKNFL</sequence>
<gene>
    <name evidence="5" type="ORF">R6U77_12415</name>
</gene>